<keyword evidence="10" id="KW-1185">Reference proteome</keyword>
<evidence type="ECO:0000313" key="9">
    <source>
        <dbReference type="EMBL" id="ADI15795.1"/>
    </source>
</evidence>
<dbReference type="Gene3D" id="1.10.3720.10">
    <property type="entry name" value="MetI-like"/>
    <property type="match status" value="1"/>
</dbReference>
<name>D7CUL0_TRURR</name>
<dbReference type="GO" id="GO:0055085">
    <property type="term" value="P:transmembrane transport"/>
    <property type="evidence" value="ECO:0007669"/>
    <property type="project" value="InterPro"/>
</dbReference>
<dbReference type="KEGG" id="tra:Trad_2692"/>
<comment type="subcellular location">
    <subcellularLocation>
        <location evidence="1 7">Cell membrane</location>
        <topology evidence="1 7">Multi-pass membrane protein</topology>
    </subcellularLocation>
</comment>
<dbReference type="InterPro" id="IPR025966">
    <property type="entry name" value="OppC_N"/>
</dbReference>
<dbReference type="NCBIfam" id="NF045474">
    <property type="entry name" value="Opp2C"/>
    <property type="match status" value="1"/>
</dbReference>
<feature type="domain" description="ABC transmembrane type-1" evidence="8">
    <location>
        <begin position="91"/>
        <end position="280"/>
    </location>
</feature>
<dbReference type="STRING" id="649638.Trad_2692"/>
<evidence type="ECO:0000256" key="2">
    <source>
        <dbReference type="ARBA" id="ARBA00022448"/>
    </source>
</evidence>
<keyword evidence="4 7" id="KW-0812">Transmembrane</keyword>
<keyword evidence="2 7" id="KW-0813">Transport</keyword>
<reference evidence="10" key="1">
    <citation type="submission" date="2010-05" db="EMBL/GenBank/DDBJ databases">
        <title>The complete genome of Truepera radiovictris DSM 17093.</title>
        <authorList>
            <consortium name="US DOE Joint Genome Institute (JGI-PGF)"/>
            <person name="Lucas S."/>
            <person name="Copeland A."/>
            <person name="Lapidus A."/>
            <person name="Glavina del Rio T."/>
            <person name="Dalin E."/>
            <person name="Tice H."/>
            <person name="Bruce D."/>
            <person name="Goodwin L."/>
            <person name="Pitluck S."/>
            <person name="Kyrpides N."/>
            <person name="Mavromatis K."/>
            <person name="Ovchinnikova G."/>
            <person name="Munk A.C."/>
            <person name="Detter J.C."/>
            <person name="Han C."/>
            <person name="Tapia R."/>
            <person name="Land M."/>
            <person name="Hauser L."/>
            <person name="Markowitz V."/>
            <person name="Cheng J.-F."/>
            <person name="Hugenholtz P."/>
            <person name="Woyke T."/>
            <person name="Wu D."/>
            <person name="Tindall B."/>
            <person name="Pomrenke H.G."/>
            <person name="Brambilla E."/>
            <person name="Klenk H.-P."/>
            <person name="Eisen J.A."/>
        </authorList>
    </citation>
    <scope>NUCLEOTIDE SEQUENCE [LARGE SCALE GENOMIC DNA]</scope>
    <source>
        <strain evidence="10">DSM 17093 / CIP 108686 / LMG 22925 / RQ-24</strain>
    </source>
</reference>
<dbReference type="SUPFAM" id="SSF161098">
    <property type="entry name" value="MetI-like"/>
    <property type="match status" value="1"/>
</dbReference>
<dbReference type="InterPro" id="IPR035906">
    <property type="entry name" value="MetI-like_sf"/>
</dbReference>
<dbReference type="OrthoDB" id="9797852at2"/>
<dbReference type="AlphaFoldDB" id="D7CUL0"/>
<evidence type="ECO:0000256" key="4">
    <source>
        <dbReference type="ARBA" id="ARBA00022692"/>
    </source>
</evidence>
<evidence type="ECO:0000256" key="5">
    <source>
        <dbReference type="ARBA" id="ARBA00022989"/>
    </source>
</evidence>
<dbReference type="HOGENOM" id="CLU_028518_1_1_0"/>
<sequence>MATTAPSAPAAPRRRSLGSGALRRLARNPRAVFGALVLALLIVAAIFADQLSPHPPNVQNLRNRLQPPSAEHLLGTDQFGRDILSRIIHGGRISLQVGFLSVGIALVIGGLMGVLAAYYGGWLDSLFMGLVDVLLALPAFLLALAIVAALGPSLTNVMIAVGIANIPSFARITRSAALSVRELDYVAAAKAAGSSDLRIMFKHIIPNALSPVIVQVTLSLAGAILAAAGLSFLGLGAQPPTPEWGSMLNAARPFIRQAHWAVTFPGLAIVVTVLALNLVGDALRDILDPRMRGSR</sequence>
<evidence type="ECO:0000256" key="1">
    <source>
        <dbReference type="ARBA" id="ARBA00004651"/>
    </source>
</evidence>
<dbReference type="GO" id="GO:0005886">
    <property type="term" value="C:plasma membrane"/>
    <property type="evidence" value="ECO:0007669"/>
    <property type="project" value="UniProtKB-SubCell"/>
</dbReference>
<dbReference type="PANTHER" id="PTHR43386:SF25">
    <property type="entry name" value="PEPTIDE ABC TRANSPORTER PERMEASE PROTEIN"/>
    <property type="match status" value="1"/>
</dbReference>
<dbReference type="InterPro" id="IPR000515">
    <property type="entry name" value="MetI-like"/>
</dbReference>
<dbReference type="Pfam" id="PF12911">
    <property type="entry name" value="OppC_N"/>
    <property type="match status" value="1"/>
</dbReference>
<feature type="transmembrane region" description="Helical" evidence="7">
    <location>
        <begin position="208"/>
        <end position="237"/>
    </location>
</feature>
<evidence type="ECO:0000256" key="6">
    <source>
        <dbReference type="ARBA" id="ARBA00023136"/>
    </source>
</evidence>
<reference evidence="9 10" key="2">
    <citation type="journal article" date="2011" name="Stand. Genomic Sci.">
        <title>Complete genome sequence of Truepera radiovictrix type strain (RQ-24).</title>
        <authorList>
            <person name="Ivanova N."/>
            <person name="Rohde C."/>
            <person name="Munk C."/>
            <person name="Nolan M."/>
            <person name="Lucas S."/>
            <person name="Del Rio T.G."/>
            <person name="Tice H."/>
            <person name="Deshpande S."/>
            <person name="Cheng J.F."/>
            <person name="Tapia R."/>
            <person name="Han C."/>
            <person name="Goodwin L."/>
            <person name="Pitluck S."/>
            <person name="Liolios K."/>
            <person name="Mavromatis K."/>
            <person name="Mikhailova N."/>
            <person name="Pati A."/>
            <person name="Chen A."/>
            <person name="Palaniappan K."/>
            <person name="Land M."/>
            <person name="Hauser L."/>
            <person name="Chang Y.J."/>
            <person name="Jeffries C.D."/>
            <person name="Brambilla E."/>
            <person name="Rohde M."/>
            <person name="Goker M."/>
            <person name="Tindall B.J."/>
            <person name="Woyke T."/>
            <person name="Bristow J."/>
            <person name="Eisen J.A."/>
            <person name="Markowitz V."/>
            <person name="Hugenholtz P."/>
            <person name="Kyrpides N.C."/>
            <person name="Klenk H.P."/>
            <person name="Lapidus A."/>
        </authorList>
    </citation>
    <scope>NUCLEOTIDE SEQUENCE [LARGE SCALE GENOMIC DNA]</scope>
    <source>
        <strain evidence="10">DSM 17093 / CIP 108686 / LMG 22925 / RQ-24</strain>
    </source>
</reference>
<dbReference type="RefSeq" id="WP_013179156.1">
    <property type="nucleotide sequence ID" value="NC_014221.1"/>
</dbReference>
<evidence type="ECO:0000313" key="10">
    <source>
        <dbReference type="Proteomes" id="UP000000379"/>
    </source>
</evidence>
<accession>D7CUL0</accession>
<feature type="transmembrane region" description="Helical" evidence="7">
    <location>
        <begin position="257"/>
        <end position="280"/>
    </location>
</feature>
<comment type="similarity">
    <text evidence="7">Belongs to the binding-protein-dependent transport system permease family.</text>
</comment>
<dbReference type="EMBL" id="CP002049">
    <property type="protein sequence ID" value="ADI15795.1"/>
    <property type="molecule type" value="Genomic_DNA"/>
</dbReference>
<keyword evidence="5 7" id="KW-1133">Transmembrane helix</keyword>
<dbReference type="Proteomes" id="UP000000379">
    <property type="component" value="Chromosome"/>
</dbReference>
<feature type="transmembrane region" description="Helical" evidence="7">
    <location>
        <begin position="99"/>
        <end position="119"/>
    </location>
</feature>
<dbReference type="PROSITE" id="PS50928">
    <property type="entry name" value="ABC_TM1"/>
    <property type="match status" value="1"/>
</dbReference>
<feature type="transmembrane region" description="Helical" evidence="7">
    <location>
        <begin position="154"/>
        <end position="172"/>
    </location>
</feature>
<dbReference type="CDD" id="cd06261">
    <property type="entry name" value="TM_PBP2"/>
    <property type="match status" value="1"/>
</dbReference>
<dbReference type="InterPro" id="IPR050366">
    <property type="entry name" value="BP-dependent_transpt_permease"/>
</dbReference>
<keyword evidence="6 7" id="KW-0472">Membrane</keyword>
<evidence type="ECO:0000259" key="8">
    <source>
        <dbReference type="PROSITE" id="PS50928"/>
    </source>
</evidence>
<proteinExistence type="inferred from homology"/>
<dbReference type="PANTHER" id="PTHR43386">
    <property type="entry name" value="OLIGOPEPTIDE TRANSPORT SYSTEM PERMEASE PROTEIN APPC"/>
    <property type="match status" value="1"/>
</dbReference>
<protein>
    <submittedName>
        <fullName evidence="9">Binding-protein-dependent transport systems inner membrane component</fullName>
    </submittedName>
</protein>
<feature type="transmembrane region" description="Helical" evidence="7">
    <location>
        <begin position="126"/>
        <end position="148"/>
    </location>
</feature>
<organism evidence="9 10">
    <name type="scientific">Truepera radiovictrix (strain DSM 17093 / CIP 108686 / LMG 22925 / RQ-24)</name>
    <dbReference type="NCBI Taxonomy" id="649638"/>
    <lineage>
        <taxon>Bacteria</taxon>
        <taxon>Thermotogati</taxon>
        <taxon>Deinococcota</taxon>
        <taxon>Deinococci</taxon>
        <taxon>Trueperales</taxon>
        <taxon>Trueperaceae</taxon>
        <taxon>Truepera</taxon>
    </lineage>
</organism>
<keyword evidence="3" id="KW-1003">Cell membrane</keyword>
<dbReference type="InterPro" id="IPR053385">
    <property type="entry name" value="ABC_transport_permease"/>
</dbReference>
<dbReference type="Pfam" id="PF00528">
    <property type="entry name" value="BPD_transp_1"/>
    <property type="match status" value="1"/>
</dbReference>
<dbReference type="eggNOG" id="COG1173">
    <property type="taxonomic scope" value="Bacteria"/>
</dbReference>
<evidence type="ECO:0000256" key="3">
    <source>
        <dbReference type="ARBA" id="ARBA00022475"/>
    </source>
</evidence>
<gene>
    <name evidence="9" type="ordered locus">Trad_2692</name>
</gene>
<evidence type="ECO:0000256" key="7">
    <source>
        <dbReference type="RuleBase" id="RU363032"/>
    </source>
</evidence>
<feature type="transmembrane region" description="Helical" evidence="7">
    <location>
        <begin position="31"/>
        <end position="48"/>
    </location>
</feature>